<keyword evidence="1" id="KW-0472">Membrane</keyword>
<comment type="caution">
    <text evidence="2">The sequence shown here is derived from an EMBL/GenBank/DDBJ whole genome shotgun (WGS) entry which is preliminary data.</text>
</comment>
<keyword evidence="1" id="KW-1133">Transmembrane helix</keyword>
<name>X0RXE7_9ZZZZ</name>
<protein>
    <submittedName>
        <fullName evidence="2">Uncharacterized protein</fullName>
    </submittedName>
</protein>
<keyword evidence="1" id="KW-0812">Transmembrane</keyword>
<gene>
    <name evidence="2" type="ORF">S01H1_05436</name>
</gene>
<accession>X0RXE7</accession>
<evidence type="ECO:0000256" key="1">
    <source>
        <dbReference type="SAM" id="Phobius"/>
    </source>
</evidence>
<sequence>MLSPSLRQDIELPAVERIPSGKKTMSPFWREQWQVFRRAWGWWLFCALLLVVLAADAFNMLPPLE</sequence>
<organism evidence="2">
    <name type="scientific">marine sediment metagenome</name>
    <dbReference type="NCBI Taxonomy" id="412755"/>
    <lineage>
        <taxon>unclassified sequences</taxon>
        <taxon>metagenomes</taxon>
        <taxon>ecological metagenomes</taxon>
    </lineage>
</organism>
<dbReference type="EMBL" id="BARS01002831">
    <property type="protein sequence ID" value="GAF73479.1"/>
    <property type="molecule type" value="Genomic_DNA"/>
</dbReference>
<reference evidence="2" key="1">
    <citation type="journal article" date="2014" name="Front. Microbiol.">
        <title>High frequency of phylogenetically diverse reductive dehalogenase-homologous genes in deep subseafloor sedimentary metagenomes.</title>
        <authorList>
            <person name="Kawai M."/>
            <person name="Futagami T."/>
            <person name="Toyoda A."/>
            <person name="Takaki Y."/>
            <person name="Nishi S."/>
            <person name="Hori S."/>
            <person name="Arai W."/>
            <person name="Tsubouchi T."/>
            <person name="Morono Y."/>
            <person name="Uchiyama I."/>
            <person name="Ito T."/>
            <person name="Fujiyama A."/>
            <person name="Inagaki F."/>
            <person name="Takami H."/>
        </authorList>
    </citation>
    <scope>NUCLEOTIDE SEQUENCE</scope>
    <source>
        <strain evidence="2">Expedition CK06-06</strain>
    </source>
</reference>
<feature type="transmembrane region" description="Helical" evidence="1">
    <location>
        <begin position="40"/>
        <end position="61"/>
    </location>
</feature>
<proteinExistence type="predicted"/>
<dbReference type="AlphaFoldDB" id="X0RXE7"/>
<evidence type="ECO:0000313" key="2">
    <source>
        <dbReference type="EMBL" id="GAF73479.1"/>
    </source>
</evidence>